<dbReference type="OrthoDB" id="5572147at2"/>
<sequence>MNSDDREFIEEAAKRLDATLEQLQAEEIRLRGIVGDARANELRAFWLNEFDDVDMEEIRRGLDFDDRSLLWVWNRLHRNRDRRARAGRSAMIMNAGRDDLDATPPKKKTE</sequence>
<dbReference type="Proteomes" id="UP000268623">
    <property type="component" value="Unassembled WGS sequence"/>
</dbReference>
<accession>A0A3M9XMN5</accession>
<gene>
    <name evidence="1" type="ORF">D1O30_04845</name>
</gene>
<reference evidence="1 2" key="1">
    <citation type="submission" date="2018-08" db="EMBL/GenBank/DDBJ databases">
        <title>Genome sequence of Methylocystis hirsuta CSC1, a methanotroph able to accumulate PHAs.</title>
        <authorList>
            <person name="Bordel S."/>
            <person name="Rodriguez E."/>
            <person name="Gancedo J."/>
            <person name="Munoz R."/>
        </authorList>
    </citation>
    <scope>NUCLEOTIDE SEQUENCE [LARGE SCALE GENOMIC DNA]</scope>
    <source>
        <strain evidence="1 2">CSC1</strain>
    </source>
</reference>
<evidence type="ECO:0000313" key="1">
    <source>
        <dbReference type="EMBL" id="RNJ49036.1"/>
    </source>
</evidence>
<organism evidence="1 2">
    <name type="scientific">Methylocystis hirsuta</name>
    <dbReference type="NCBI Taxonomy" id="369798"/>
    <lineage>
        <taxon>Bacteria</taxon>
        <taxon>Pseudomonadati</taxon>
        <taxon>Pseudomonadota</taxon>
        <taxon>Alphaproteobacteria</taxon>
        <taxon>Hyphomicrobiales</taxon>
        <taxon>Methylocystaceae</taxon>
        <taxon>Methylocystis</taxon>
    </lineage>
</organism>
<dbReference type="RefSeq" id="WP_123175021.1">
    <property type="nucleotide sequence ID" value="NZ_QWDD01000001.1"/>
</dbReference>
<evidence type="ECO:0000313" key="2">
    <source>
        <dbReference type="Proteomes" id="UP000268623"/>
    </source>
</evidence>
<comment type="caution">
    <text evidence="1">The sequence shown here is derived from an EMBL/GenBank/DDBJ whole genome shotgun (WGS) entry which is preliminary data.</text>
</comment>
<dbReference type="EMBL" id="QWDD01000001">
    <property type="protein sequence ID" value="RNJ49036.1"/>
    <property type="molecule type" value="Genomic_DNA"/>
</dbReference>
<keyword evidence="2" id="KW-1185">Reference proteome</keyword>
<dbReference type="AlphaFoldDB" id="A0A3M9XMN5"/>
<proteinExistence type="predicted"/>
<protein>
    <submittedName>
        <fullName evidence="1">Uncharacterized protein</fullName>
    </submittedName>
</protein>
<name>A0A3M9XMN5_9HYPH</name>